<dbReference type="PROSITE" id="PS51278">
    <property type="entry name" value="GATASE_TYPE_2"/>
    <property type="match status" value="1"/>
</dbReference>
<proteinExistence type="inferred from homology"/>
<dbReference type="Gene3D" id="3.40.50.620">
    <property type="entry name" value="HUPs"/>
    <property type="match status" value="1"/>
</dbReference>
<evidence type="ECO:0000256" key="4">
    <source>
        <dbReference type="ARBA" id="ARBA00022741"/>
    </source>
</evidence>
<dbReference type="InterPro" id="IPR051786">
    <property type="entry name" value="ASN_synthetase/amidase"/>
</dbReference>
<comment type="similarity">
    <text evidence="2">Belongs to the asparagine synthetase family.</text>
</comment>
<accession>A0ABW7PM74</accession>
<evidence type="ECO:0000256" key="3">
    <source>
        <dbReference type="ARBA" id="ARBA00012737"/>
    </source>
</evidence>
<evidence type="ECO:0000313" key="10">
    <source>
        <dbReference type="EMBL" id="MFH7599060.1"/>
    </source>
</evidence>
<dbReference type="CDD" id="cd00712">
    <property type="entry name" value="AsnB"/>
    <property type="match status" value="1"/>
</dbReference>
<evidence type="ECO:0000256" key="5">
    <source>
        <dbReference type="ARBA" id="ARBA00022840"/>
    </source>
</evidence>
<name>A0ABW7PM74_9ACTN</name>
<evidence type="ECO:0000259" key="9">
    <source>
        <dbReference type="PROSITE" id="PS51278"/>
    </source>
</evidence>
<comment type="catalytic activity">
    <reaction evidence="8">
        <text>L-aspartate + L-glutamine + ATP + H2O = L-asparagine + L-glutamate + AMP + diphosphate + H(+)</text>
        <dbReference type="Rhea" id="RHEA:12228"/>
        <dbReference type="ChEBI" id="CHEBI:15377"/>
        <dbReference type="ChEBI" id="CHEBI:15378"/>
        <dbReference type="ChEBI" id="CHEBI:29985"/>
        <dbReference type="ChEBI" id="CHEBI:29991"/>
        <dbReference type="ChEBI" id="CHEBI:30616"/>
        <dbReference type="ChEBI" id="CHEBI:33019"/>
        <dbReference type="ChEBI" id="CHEBI:58048"/>
        <dbReference type="ChEBI" id="CHEBI:58359"/>
        <dbReference type="ChEBI" id="CHEBI:456215"/>
        <dbReference type="EC" id="6.3.5.4"/>
    </reaction>
</comment>
<protein>
    <recommendedName>
        <fullName evidence="3">asparagine synthase (glutamine-hydrolyzing)</fullName>
        <ecNumber evidence="3">6.3.5.4</ecNumber>
    </recommendedName>
</protein>
<dbReference type="InterPro" id="IPR017932">
    <property type="entry name" value="GATase_2_dom"/>
</dbReference>
<keyword evidence="11" id="KW-1185">Reference proteome</keyword>
<dbReference type="Pfam" id="PF13537">
    <property type="entry name" value="GATase_7"/>
    <property type="match status" value="1"/>
</dbReference>
<dbReference type="InterPro" id="IPR006426">
    <property type="entry name" value="Asn_synth_AEB"/>
</dbReference>
<keyword evidence="7" id="KW-0315">Glutamine amidotransferase</keyword>
<dbReference type="Gene3D" id="3.60.20.10">
    <property type="entry name" value="Glutamine Phosphoribosylpyrophosphate, subunit 1, domain 1"/>
    <property type="match status" value="1"/>
</dbReference>
<reference evidence="10 11" key="1">
    <citation type="submission" date="2024-03" db="EMBL/GenBank/DDBJ databases">
        <title>Whole genome sequencing of Streptomyces racemochromogenes, to identify antimicrobial biosynthetic gene clusters.</title>
        <authorList>
            <person name="Suryawanshi P."/>
            <person name="Krishnaraj P.U."/>
            <person name="Arun Y.P."/>
            <person name="Suryawanshi M.P."/>
            <person name="Rakshit O."/>
        </authorList>
    </citation>
    <scope>NUCLEOTIDE SEQUENCE [LARGE SCALE GENOMIC DNA]</scope>
    <source>
        <strain evidence="10 11">AUDT626</strain>
    </source>
</reference>
<dbReference type="EC" id="6.3.5.4" evidence="3"/>
<dbReference type="PANTHER" id="PTHR43284">
    <property type="entry name" value="ASPARAGINE SYNTHETASE (GLUTAMINE-HYDROLYZING)"/>
    <property type="match status" value="1"/>
</dbReference>
<dbReference type="SUPFAM" id="SSF52402">
    <property type="entry name" value="Adenine nucleotide alpha hydrolases-like"/>
    <property type="match status" value="1"/>
</dbReference>
<evidence type="ECO:0000256" key="7">
    <source>
        <dbReference type="ARBA" id="ARBA00022962"/>
    </source>
</evidence>
<evidence type="ECO:0000313" key="11">
    <source>
        <dbReference type="Proteomes" id="UP001610631"/>
    </source>
</evidence>
<dbReference type="PANTHER" id="PTHR43284:SF1">
    <property type="entry name" value="ASPARAGINE SYNTHETASE"/>
    <property type="match status" value="1"/>
</dbReference>
<dbReference type="InterPro" id="IPR001962">
    <property type="entry name" value="Asn_synthase"/>
</dbReference>
<dbReference type="InterPro" id="IPR033738">
    <property type="entry name" value="AsnB_N"/>
</dbReference>
<keyword evidence="6" id="KW-0061">Asparagine biosynthesis</keyword>
<dbReference type="SUPFAM" id="SSF56235">
    <property type="entry name" value="N-terminal nucleophile aminohydrolases (Ntn hydrolases)"/>
    <property type="match status" value="1"/>
</dbReference>
<evidence type="ECO:0000256" key="6">
    <source>
        <dbReference type="ARBA" id="ARBA00022888"/>
    </source>
</evidence>
<gene>
    <name evidence="10" type="ORF">WDV06_28785</name>
</gene>
<comment type="caution">
    <text evidence="10">The sequence shown here is derived from an EMBL/GenBank/DDBJ whole genome shotgun (WGS) entry which is preliminary data.</text>
</comment>
<organism evidence="10 11">
    <name type="scientific">Streptomyces racemochromogenes</name>
    <dbReference type="NCBI Taxonomy" id="67353"/>
    <lineage>
        <taxon>Bacteria</taxon>
        <taxon>Bacillati</taxon>
        <taxon>Actinomycetota</taxon>
        <taxon>Actinomycetes</taxon>
        <taxon>Kitasatosporales</taxon>
        <taxon>Streptomycetaceae</taxon>
        <taxon>Streptomyces</taxon>
    </lineage>
</organism>
<comment type="pathway">
    <text evidence="1">Amino-acid biosynthesis; L-asparagine biosynthesis; L-asparagine from L-aspartate (L-Gln route): step 1/1.</text>
</comment>
<keyword evidence="4" id="KW-0547">Nucleotide-binding</keyword>
<evidence type="ECO:0000256" key="1">
    <source>
        <dbReference type="ARBA" id="ARBA00005187"/>
    </source>
</evidence>
<feature type="domain" description="Glutamine amidotransferase type-2" evidence="9">
    <location>
        <begin position="2"/>
        <end position="215"/>
    </location>
</feature>
<dbReference type="RefSeq" id="WP_395512724.1">
    <property type="nucleotide sequence ID" value="NZ_JBBDHD010000106.1"/>
</dbReference>
<dbReference type="InterPro" id="IPR014729">
    <property type="entry name" value="Rossmann-like_a/b/a_fold"/>
</dbReference>
<dbReference type="CDD" id="cd01991">
    <property type="entry name" value="Asn_synthase_B_C"/>
    <property type="match status" value="1"/>
</dbReference>
<dbReference type="Pfam" id="PF00733">
    <property type="entry name" value="Asn_synthase"/>
    <property type="match status" value="1"/>
</dbReference>
<dbReference type="PIRSF" id="PIRSF001589">
    <property type="entry name" value="Asn_synthetase_glu-h"/>
    <property type="match status" value="1"/>
</dbReference>
<keyword evidence="5" id="KW-0067">ATP-binding</keyword>
<dbReference type="InterPro" id="IPR029055">
    <property type="entry name" value="Ntn_hydrolases_N"/>
</dbReference>
<evidence type="ECO:0000256" key="2">
    <source>
        <dbReference type="ARBA" id="ARBA00005752"/>
    </source>
</evidence>
<keyword evidence="6" id="KW-0028">Amino-acid biosynthesis</keyword>
<sequence length="600" mass="64568">MCRIFGSLSAAPAHPDLAELAAVSARQRHGGPDEHRVLRGPGWALGCDRLAVTDPRGGSQPYRLAHLPGITAVLNGQIYNHTALRRALTARGHRFPDLCDGTLLPALYAEYGPDFAERLDGMFAVAVLDLRAAPRLVLAVDPLGTKPLHHHRSADGTFRFASEIPALLAFDGVRTAPREDSLDTVLCLRTPVSARTALEGIGLLPPGATALVRPGRTPVVRRRLPQPQDPVEAGEDTRDLLRREVRRLARADVPVCALTSGGLASGLVTALAAEYARETGAPAPHTFHLALRGRWPGAEDARARQVARRTRTVHHEVALDPAELPSLLTRTTRHLGQPDADPAALASYALFRAVRQAGYTVALTGEGADRLFGGAARLHAASSAPSGPDWAASYTDALGAAPRMLREWLYTPAYRAFLADEGSAADRVERELRSCPGGDRRAAVTAFDTRWLLPAGPLRRADHLGMAWSVEARMPFCRPAVAARARALAPTATPDRRVLSGAARELLPQAVAQRSHRPSALPVAALIAPGGPLLDPVRELLAPERLLRAGQVRPERVRALLARQCERPSDRDALALWALAAHELWTEVVRGMRVPLDHAA</sequence>
<dbReference type="Proteomes" id="UP001610631">
    <property type="component" value="Unassembled WGS sequence"/>
</dbReference>
<evidence type="ECO:0000256" key="8">
    <source>
        <dbReference type="ARBA" id="ARBA00048741"/>
    </source>
</evidence>
<dbReference type="EMBL" id="JBBDHD010000106">
    <property type="protein sequence ID" value="MFH7599060.1"/>
    <property type="molecule type" value="Genomic_DNA"/>
</dbReference>